<dbReference type="EC" id="2.4.-.-" evidence="3"/>
<keyword evidence="4" id="KW-1185">Reference proteome</keyword>
<keyword evidence="1 3" id="KW-0808">Transferase</keyword>
<dbReference type="RefSeq" id="WP_379856098.1">
    <property type="nucleotide sequence ID" value="NZ_JBHZPZ010000027.1"/>
</dbReference>
<dbReference type="GO" id="GO:0016757">
    <property type="term" value="F:glycosyltransferase activity"/>
    <property type="evidence" value="ECO:0007669"/>
    <property type="project" value="UniProtKB-KW"/>
</dbReference>
<protein>
    <submittedName>
        <fullName evidence="3">Glycosyltransferase family 4 protein</fullName>
        <ecNumber evidence="3">2.4.-.-</ecNumber>
    </submittedName>
</protein>
<proteinExistence type="predicted"/>
<reference evidence="3 4" key="1">
    <citation type="submission" date="2024-06" db="EMBL/GenBank/DDBJ databases">
        <title>Flavobacterium spp. isolated from glacier.</title>
        <authorList>
            <person name="Han D."/>
        </authorList>
    </citation>
    <scope>NUCLEOTIDE SEQUENCE [LARGE SCALE GENOMIC DNA]</scope>
    <source>
        <strain evidence="3 4">LS2P90</strain>
    </source>
</reference>
<dbReference type="InterPro" id="IPR001296">
    <property type="entry name" value="Glyco_trans_1"/>
</dbReference>
<dbReference type="EMBL" id="JBHZPZ010000027">
    <property type="protein sequence ID" value="MFE3869493.1"/>
    <property type="molecule type" value="Genomic_DNA"/>
</dbReference>
<name>A0ABW6HZQ6_9FLAO</name>
<dbReference type="Gene3D" id="3.40.50.2000">
    <property type="entry name" value="Glycogen Phosphorylase B"/>
    <property type="match status" value="1"/>
</dbReference>
<keyword evidence="3" id="KW-0328">Glycosyltransferase</keyword>
<dbReference type="SUPFAM" id="SSF53756">
    <property type="entry name" value="UDP-Glycosyltransferase/glycogen phosphorylase"/>
    <property type="match status" value="1"/>
</dbReference>
<evidence type="ECO:0000313" key="4">
    <source>
        <dbReference type="Proteomes" id="UP001600109"/>
    </source>
</evidence>
<dbReference type="PANTHER" id="PTHR46401:SF2">
    <property type="entry name" value="GLYCOSYLTRANSFERASE WBBK-RELATED"/>
    <property type="match status" value="1"/>
</dbReference>
<sequence>MKFAIITHVPHIIEDNNYFAYAPYVSEMNVWAKYVEKLIVVAPLVQAEKTPVDTEYQHENIQFIAIEGFDVLSLNGLFRAVLKIPRISWTIFKAMQNADHIHLRCPGNVGFLGSIIQIAFRNKLKTAKYAGNWDPQSKQPWTYQLQQWILGNTFLTRNMQVLVYGDWEGSSKNIKPFFTATYQEIDKLPISKKEVKGRIAFVFVGTLVIGKNPLYAIQLVEFLSKKGYDVYLSLYGEGTERTALEQYVTAHQIEAVIELHGNQSKDTVQKAYQHSHFVVLPSDSEGWPKAIAEGMFWGCVPLATPVSCVPFMLDQGKRGILLAMDLVEDTKQIETLLHAPTDFDTKSKNASDWSRNYTLDVFEREIMDLLKPDSKRIK</sequence>
<dbReference type="PANTHER" id="PTHR46401">
    <property type="entry name" value="GLYCOSYLTRANSFERASE WBBK-RELATED"/>
    <property type="match status" value="1"/>
</dbReference>
<feature type="domain" description="Glycosyl transferase family 1" evidence="2">
    <location>
        <begin position="191"/>
        <end position="339"/>
    </location>
</feature>
<evidence type="ECO:0000259" key="2">
    <source>
        <dbReference type="Pfam" id="PF00534"/>
    </source>
</evidence>
<evidence type="ECO:0000256" key="1">
    <source>
        <dbReference type="ARBA" id="ARBA00022679"/>
    </source>
</evidence>
<dbReference type="CDD" id="cd03801">
    <property type="entry name" value="GT4_PimA-like"/>
    <property type="match status" value="1"/>
</dbReference>
<evidence type="ECO:0000313" key="3">
    <source>
        <dbReference type="EMBL" id="MFE3869493.1"/>
    </source>
</evidence>
<gene>
    <name evidence="3" type="ORF">ACFX5E_15620</name>
</gene>
<accession>A0ABW6HZQ6</accession>
<comment type="caution">
    <text evidence="3">The sequence shown here is derived from an EMBL/GenBank/DDBJ whole genome shotgun (WGS) entry which is preliminary data.</text>
</comment>
<dbReference type="Pfam" id="PF00534">
    <property type="entry name" value="Glycos_transf_1"/>
    <property type="match status" value="1"/>
</dbReference>
<dbReference type="Proteomes" id="UP001600109">
    <property type="component" value="Unassembled WGS sequence"/>
</dbReference>
<organism evidence="3 4">
    <name type="scientific">Flavobacterium xylosi</name>
    <dbReference type="NCBI Taxonomy" id="3230415"/>
    <lineage>
        <taxon>Bacteria</taxon>
        <taxon>Pseudomonadati</taxon>
        <taxon>Bacteroidota</taxon>
        <taxon>Flavobacteriia</taxon>
        <taxon>Flavobacteriales</taxon>
        <taxon>Flavobacteriaceae</taxon>
        <taxon>Flavobacterium</taxon>
    </lineage>
</organism>